<dbReference type="RefSeq" id="WP_142709298.1">
    <property type="nucleotide sequence ID" value="NZ_VIRS01000043.1"/>
</dbReference>
<protein>
    <submittedName>
        <fullName evidence="2">NAD(P)-dependent alcohol dehydrogenase</fullName>
    </submittedName>
</protein>
<gene>
    <name evidence="2" type="ORF">FL583_35585</name>
</gene>
<dbReference type="OrthoDB" id="3727682at2"/>
<dbReference type="InterPro" id="IPR036291">
    <property type="entry name" value="NAD(P)-bd_dom_sf"/>
</dbReference>
<sequence length="324" mass="33884">MKACTRDTYGEADVLAVRDVDTPTPAADEVLVQVRASSNDRGVWHLMTGRPYLMRPFTGLRAPKVRVLGRAFAGTVTAVGPNVTRFGPGDAVFGTSGHGTWAEYTAAPEKLVAPMPANVSPEQAAAAVISGVTALQALRDTAKLRPGQHVLVIGAAGGVGSFAVMIAKSMGATVTGVCSTSKVDLVRSLGADDVVDYTREEVDARGPRYDVVVDTAGNRPLSLLARALTPDGTVALVGGEDKQGLLLHGFERQLFAPLTGLRHRRTMRNVLTRENAADLAALGELMSSGAVTPAIVHTYPLADAPEAMRYLAAGHPAGKVVITV</sequence>
<evidence type="ECO:0000313" key="3">
    <source>
        <dbReference type="Proteomes" id="UP000317982"/>
    </source>
</evidence>
<dbReference type="PANTHER" id="PTHR44013">
    <property type="entry name" value="ZINC-TYPE ALCOHOL DEHYDROGENASE-LIKE PROTEIN C16A3.02C"/>
    <property type="match status" value="1"/>
</dbReference>
<dbReference type="Proteomes" id="UP000317982">
    <property type="component" value="Unassembled WGS sequence"/>
</dbReference>
<dbReference type="InterPro" id="IPR011032">
    <property type="entry name" value="GroES-like_sf"/>
</dbReference>
<keyword evidence="3" id="KW-1185">Reference proteome</keyword>
<dbReference type="InterPro" id="IPR052733">
    <property type="entry name" value="Chloroplast_QOR"/>
</dbReference>
<dbReference type="SUPFAM" id="SSF51735">
    <property type="entry name" value="NAD(P)-binding Rossmann-fold domains"/>
    <property type="match status" value="1"/>
</dbReference>
<dbReference type="CDD" id="cd08267">
    <property type="entry name" value="MDR1"/>
    <property type="match status" value="1"/>
</dbReference>
<dbReference type="InterPro" id="IPR020843">
    <property type="entry name" value="ER"/>
</dbReference>
<dbReference type="Pfam" id="PF08240">
    <property type="entry name" value="ADH_N"/>
    <property type="match status" value="1"/>
</dbReference>
<dbReference type="InterPro" id="IPR013154">
    <property type="entry name" value="ADH-like_N"/>
</dbReference>
<dbReference type="InParanoid" id="A0A545AGB1"/>
<comment type="caution">
    <text evidence="2">The sequence shown here is derived from an EMBL/GenBank/DDBJ whole genome shotgun (WGS) entry which is preliminary data.</text>
</comment>
<dbReference type="PANTHER" id="PTHR44013:SF1">
    <property type="entry name" value="ZINC-TYPE ALCOHOL DEHYDROGENASE-LIKE PROTEIN C16A3.02C"/>
    <property type="match status" value="1"/>
</dbReference>
<accession>A0A545AGB1</accession>
<organism evidence="2 3">
    <name type="scientific">Cryptosporangium phraense</name>
    <dbReference type="NCBI Taxonomy" id="2593070"/>
    <lineage>
        <taxon>Bacteria</taxon>
        <taxon>Bacillati</taxon>
        <taxon>Actinomycetota</taxon>
        <taxon>Actinomycetes</taxon>
        <taxon>Cryptosporangiales</taxon>
        <taxon>Cryptosporangiaceae</taxon>
        <taxon>Cryptosporangium</taxon>
    </lineage>
</organism>
<dbReference type="EMBL" id="VIRS01000043">
    <property type="protein sequence ID" value="TQS40341.1"/>
    <property type="molecule type" value="Genomic_DNA"/>
</dbReference>
<evidence type="ECO:0000313" key="2">
    <source>
        <dbReference type="EMBL" id="TQS40341.1"/>
    </source>
</evidence>
<dbReference type="AlphaFoldDB" id="A0A545AGB1"/>
<dbReference type="GO" id="GO:0016491">
    <property type="term" value="F:oxidoreductase activity"/>
    <property type="evidence" value="ECO:0007669"/>
    <property type="project" value="InterPro"/>
</dbReference>
<dbReference type="SMART" id="SM00829">
    <property type="entry name" value="PKS_ER"/>
    <property type="match status" value="1"/>
</dbReference>
<proteinExistence type="predicted"/>
<reference evidence="2 3" key="1">
    <citation type="submission" date="2019-07" db="EMBL/GenBank/DDBJ databases">
        <title>Cryptosporangium phraense sp. nov., isolated from plant litter.</title>
        <authorList>
            <person name="Suriyachadkun C."/>
        </authorList>
    </citation>
    <scope>NUCLEOTIDE SEQUENCE [LARGE SCALE GENOMIC DNA]</scope>
    <source>
        <strain evidence="2 3">A-T 5661</strain>
    </source>
</reference>
<dbReference type="Gene3D" id="3.90.180.10">
    <property type="entry name" value="Medium-chain alcohol dehydrogenases, catalytic domain"/>
    <property type="match status" value="1"/>
</dbReference>
<dbReference type="Pfam" id="PF13602">
    <property type="entry name" value="ADH_zinc_N_2"/>
    <property type="match status" value="1"/>
</dbReference>
<feature type="domain" description="Enoyl reductase (ER)" evidence="1">
    <location>
        <begin position="10"/>
        <end position="322"/>
    </location>
</feature>
<name>A0A545AGB1_9ACTN</name>
<evidence type="ECO:0000259" key="1">
    <source>
        <dbReference type="SMART" id="SM00829"/>
    </source>
</evidence>
<dbReference type="Gene3D" id="3.40.50.720">
    <property type="entry name" value="NAD(P)-binding Rossmann-like Domain"/>
    <property type="match status" value="1"/>
</dbReference>
<dbReference type="SUPFAM" id="SSF50129">
    <property type="entry name" value="GroES-like"/>
    <property type="match status" value="1"/>
</dbReference>